<dbReference type="GO" id="GO:0005737">
    <property type="term" value="C:cytoplasm"/>
    <property type="evidence" value="ECO:0007669"/>
    <property type="project" value="TreeGrafter"/>
</dbReference>
<evidence type="ECO:0000256" key="2">
    <source>
        <dbReference type="SAM" id="MobiDB-lite"/>
    </source>
</evidence>
<dbReference type="Proteomes" id="UP000095280">
    <property type="component" value="Unplaced"/>
</dbReference>
<evidence type="ECO:0000259" key="3">
    <source>
        <dbReference type="PROSITE" id="PS51228"/>
    </source>
</evidence>
<dbReference type="WBParaSite" id="snap_masked-unitig_39968-processed-gene-0.0-mRNA-1">
    <property type="protein sequence ID" value="snap_masked-unitig_39968-processed-gene-0.0-mRNA-1"/>
    <property type="gene ID" value="snap_masked-unitig_39968-processed-gene-0.0"/>
</dbReference>
<feature type="region of interest" description="Disordered" evidence="2">
    <location>
        <begin position="180"/>
        <end position="227"/>
    </location>
</feature>
<dbReference type="SUPFAM" id="SSF47027">
    <property type="entry name" value="Acyl-CoA binding protein"/>
    <property type="match status" value="1"/>
</dbReference>
<dbReference type="Gene3D" id="1.20.80.10">
    <property type="match status" value="1"/>
</dbReference>
<evidence type="ECO:0000313" key="5">
    <source>
        <dbReference type="WBParaSite" id="snap_masked-unitig_39968-processed-gene-0.0-mRNA-1"/>
    </source>
</evidence>
<dbReference type="InterPro" id="IPR000582">
    <property type="entry name" value="Acyl-CoA-binding_protein"/>
</dbReference>
<dbReference type="InterPro" id="IPR014352">
    <property type="entry name" value="FERM/acyl-CoA-bd_prot_sf"/>
</dbReference>
<dbReference type="InterPro" id="IPR035984">
    <property type="entry name" value="Acyl-CoA-binding_sf"/>
</dbReference>
<dbReference type="InterPro" id="IPR022408">
    <property type="entry name" value="Acyl-CoA-binding_prot_CS"/>
</dbReference>
<proteinExistence type="predicted"/>
<reference evidence="5" key="1">
    <citation type="submission" date="2016-11" db="UniProtKB">
        <authorList>
            <consortium name="WormBaseParasite"/>
        </authorList>
    </citation>
    <scope>IDENTIFICATION</scope>
</reference>
<dbReference type="PANTHER" id="PTHR23310:SF77">
    <property type="entry name" value="LD25952P"/>
    <property type="match status" value="1"/>
</dbReference>
<keyword evidence="1" id="KW-0446">Lipid-binding</keyword>
<dbReference type="GO" id="GO:0006631">
    <property type="term" value="P:fatty acid metabolic process"/>
    <property type="evidence" value="ECO:0007669"/>
    <property type="project" value="TreeGrafter"/>
</dbReference>
<dbReference type="PROSITE" id="PS51228">
    <property type="entry name" value="ACB_2"/>
    <property type="match status" value="1"/>
</dbReference>
<dbReference type="PROSITE" id="PS00880">
    <property type="entry name" value="ACB_1"/>
    <property type="match status" value="1"/>
</dbReference>
<evidence type="ECO:0000256" key="1">
    <source>
        <dbReference type="ARBA" id="ARBA00023121"/>
    </source>
</evidence>
<organism evidence="4 5">
    <name type="scientific">Macrostomum lignano</name>
    <dbReference type="NCBI Taxonomy" id="282301"/>
    <lineage>
        <taxon>Eukaryota</taxon>
        <taxon>Metazoa</taxon>
        <taxon>Spiralia</taxon>
        <taxon>Lophotrochozoa</taxon>
        <taxon>Platyhelminthes</taxon>
        <taxon>Rhabditophora</taxon>
        <taxon>Macrostomorpha</taxon>
        <taxon>Macrostomida</taxon>
        <taxon>Macrostomidae</taxon>
        <taxon>Macrostomum</taxon>
    </lineage>
</organism>
<sequence>FAIAPLSLRHLCPHNPTAKPFKKTIEGCVKHTIKSHSNFHCKLTCLLCYGATGGYSSFHLQEFLHHVRLRHAQVLSDANSAKRDQPLALSQGRVVLVYKGCSTLFISLILPQYPISVAAASAAVLPARRSSLTQSLTMGKPKEKFDAAVGVIRSLPKEGAFKPSNELLLRLYSLYKQATEGPCRQPRPASGIRSVVTKDNDEDNSGAAALLPNGVSGGGVEERSEAD</sequence>
<dbReference type="PANTHER" id="PTHR23310">
    <property type="entry name" value="ACYL-COA-BINDING PROTEIN, ACBP"/>
    <property type="match status" value="1"/>
</dbReference>
<protein>
    <submittedName>
        <fullName evidence="5">ACB domain-containing protein</fullName>
    </submittedName>
</protein>
<keyword evidence="4" id="KW-1185">Reference proteome</keyword>
<accession>A0A1I8JR26</accession>
<dbReference type="Pfam" id="PF00887">
    <property type="entry name" value="ACBP"/>
    <property type="match status" value="1"/>
</dbReference>
<evidence type="ECO:0000313" key="4">
    <source>
        <dbReference type="Proteomes" id="UP000095280"/>
    </source>
</evidence>
<dbReference type="PRINTS" id="PR00689">
    <property type="entry name" value="ACOABINDINGP"/>
</dbReference>
<feature type="domain" description="ACB" evidence="3">
    <location>
        <begin position="141"/>
        <end position="227"/>
    </location>
</feature>
<name>A0A1I8JR26_9PLAT</name>
<dbReference type="GO" id="GO:0000062">
    <property type="term" value="F:fatty-acyl-CoA binding"/>
    <property type="evidence" value="ECO:0007669"/>
    <property type="project" value="InterPro"/>
</dbReference>
<dbReference type="AlphaFoldDB" id="A0A1I8JR26"/>